<evidence type="ECO:0000259" key="7">
    <source>
        <dbReference type="Pfam" id="PF24961"/>
    </source>
</evidence>
<dbReference type="Pfam" id="PF01957">
    <property type="entry name" value="NfeD"/>
    <property type="match status" value="1"/>
</dbReference>
<dbReference type="PANTHER" id="PTHR33507">
    <property type="entry name" value="INNER MEMBRANE PROTEIN YBBJ"/>
    <property type="match status" value="1"/>
</dbReference>
<accession>X0X7L4</accession>
<dbReference type="InterPro" id="IPR056739">
    <property type="entry name" value="NfeD_membrane"/>
</dbReference>
<evidence type="ECO:0000259" key="6">
    <source>
        <dbReference type="Pfam" id="PF01957"/>
    </source>
</evidence>
<comment type="subcellular location">
    <subcellularLocation>
        <location evidence="1">Membrane</location>
        <topology evidence="1">Multi-pass membrane protein</topology>
    </subcellularLocation>
</comment>
<reference evidence="8" key="1">
    <citation type="journal article" date="2014" name="Front. Microbiol.">
        <title>High frequency of phylogenetically diverse reductive dehalogenase-homologous genes in deep subseafloor sedimentary metagenomes.</title>
        <authorList>
            <person name="Kawai M."/>
            <person name="Futagami T."/>
            <person name="Toyoda A."/>
            <person name="Takaki Y."/>
            <person name="Nishi S."/>
            <person name="Hori S."/>
            <person name="Arai W."/>
            <person name="Tsubouchi T."/>
            <person name="Morono Y."/>
            <person name="Uchiyama I."/>
            <person name="Ito T."/>
            <person name="Fujiyama A."/>
            <person name="Inagaki F."/>
            <person name="Takami H."/>
        </authorList>
    </citation>
    <scope>NUCLEOTIDE SEQUENCE</scope>
    <source>
        <strain evidence="8">Expedition CK06-06</strain>
    </source>
</reference>
<feature type="transmembrane region" description="Helical" evidence="5">
    <location>
        <begin position="37"/>
        <end position="55"/>
    </location>
</feature>
<dbReference type="PANTHER" id="PTHR33507:SF3">
    <property type="entry name" value="INNER MEMBRANE PROTEIN YBBJ"/>
    <property type="match status" value="1"/>
</dbReference>
<evidence type="ECO:0000313" key="8">
    <source>
        <dbReference type="EMBL" id="GAG31407.1"/>
    </source>
</evidence>
<organism evidence="8">
    <name type="scientific">marine sediment metagenome</name>
    <dbReference type="NCBI Taxonomy" id="412755"/>
    <lineage>
        <taxon>unclassified sequences</taxon>
        <taxon>metagenomes</taxon>
        <taxon>ecological metagenomes</taxon>
    </lineage>
</organism>
<dbReference type="InterPro" id="IPR002810">
    <property type="entry name" value="NfeD-like_C"/>
</dbReference>
<dbReference type="GO" id="GO:0005886">
    <property type="term" value="C:plasma membrane"/>
    <property type="evidence" value="ECO:0007669"/>
    <property type="project" value="TreeGrafter"/>
</dbReference>
<dbReference type="EMBL" id="BARS01045322">
    <property type="protein sequence ID" value="GAG31407.1"/>
    <property type="molecule type" value="Genomic_DNA"/>
</dbReference>
<dbReference type="InterPro" id="IPR012340">
    <property type="entry name" value="NA-bd_OB-fold"/>
</dbReference>
<evidence type="ECO:0000256" key="2">
    <source>
        <dbReference type="ARBA" id="ARBA00022692"/>
    </source>
</evidence>
<protein>
    <submittedName>
        <fullName evidence="8">Uncharacterized protein</fullName>
    </submittedName>
</protein>
<proteinExistence type="predicted"/>
<sequence length="203" mass="22273">GFLGILFELKIPGWGISGTLGVLFLAIFFWGHYLVGLAGWTELIILCLGILLLLLEIFVIPGFGIAGISGIILILTGIFLSLVKHPLSAPKAQLTQAFYTLSFSIIITFVGIILSWKFLPRTGLWKRIILSSAETKKQGFQSATPQEYCLGKTGRSLTPLRPTGRAIIEQKTLDVITEGEFIDKDKTIKVIKVEGSKIIVKEV</sequence>
<evidence type="ECO:0000256" key="1">
    <source>
        <dbReference type="ARBA" id="ARBA00004141"/>
    </source>
</evidence>
<evidence type="ECO:0000256" key="4">
    <source>
        <dbReference type="ARBA" id="ARBA00023136"/>
    </source>
</evidence>
<feature type="domain" description="NfeD-like C-terminal" evidence="6">
    <location>
        <begin position="149"/>
        <end position="201"/>
    </location>
</feature>
<evidence type="ECO:0000256" key="3">
    <source>
        <dbReference type="ARBA" id="ARBA00022989"/>
    </source>
</evidence>
<keyword evidence="2 5" id="KW-0812">Transmembrane</keyword>
<feature type="transmembrane region" description="Helical" evidence="5">
    <location>
        <begin position="98"/>
        <end position="119"/>
    </location>
</feature>
<comment type="caution">
    <text evidence="8">The sequence shown here is derived from an EMBL/GenBank/DDBJ whole genome shotgun (WGS) entry which is preliminary data.</text>
</comment>
<feature type="transmembrane region" description="Helical" evidence="5">
    <location>
        <begin position="62"/>
        <end position="83"/>
    </location>
</feature>
<dbReference type="AlphaFoldDB" id="X0X7L4"/>
<keyword evidence="4 5" id="KW-0472">Membrane</keyword>
<dbReference type="Pfam" id="PF24961">
    <property type="entry name" value="NfeD_membrane"/>
    <property type="match status" value="1"/>
</dbReference>
<feature type="transmembrane region" description="Helical" evidence="5">
    <location>
        <begin position="12"/>
        <end position="31"/>
    </location>
</feature>
<keyword evidence="3 5" id="KW-1133">Transmembrane helix</keyword>
<feature type="non-terminal residue" evidence="8">
    <location>
        <position position="1"/>
    </location>
</feature>
<dbReference type="InterPro" id="IPR052165">
    <property type="entry name" value="Membrane_assoc_protease"/>
</dbReference>
<evidence type="ECO:0000256" key="5">
    <source>
        <dbReference type="SAM" id="Phobius"/>
    </source>
</evidence>
<gene>
    <name evidence="8" type="ORF">S01H1_68348</name>
</gene>
<feature type="domain" description="NfeD integral membrane" evidence="7">
    <location>
        <begin position="1"/>
        <end position="117"/>
    </location>
</feature>
<name>X0X7L4_9ZZZZ</name>
<dbReference type="Gene3D" id="2.40.50.140">
    <property type="entry name" value="Nucleic acid-binding proteins"/>
    <property type="match status" value="1"/>
</dbReference>